<dbReference type="InterPro" id="IPR012910">
    <property type="entry name" value="Plug_dom"/>
</dbReference>
<evidence type="ECO:0000256" key="4">
    <source>
        <dbReference type="ARBA" id="ARBA00022452"/>
    </source>
</evidence>
<dbReference type="InterPro" id="IPR036942">
    <property type="entry name" value="Beta-barrel_TonB_sf"/>
</dbReference>
<keyword evidence="9 10" id="KW-0998">Cell outer membrane</keyword>
<organism evidence="15 16">
    <name type="scientific">Duganella vulcania</name>
    <dbReference type="NCBI Taxonomy" id="2692166"/>
    <lineage>
        <taxon>Bacteria</taxon>
        <taxon>Pseudomonadati</taxon>
        <taxon>Pseudomonadota</taxon>
        <taxon>Betaproteobacteria</taxon>
        <taxon>Burkholderiales</taxon>
        <taxon>Oxalobacteraceae</taxon>
        <taxon>Telluria group</taxon>
        <taxon>Duganella</taxon>
    </lineage>
</organism>
<keyword evidence="8 15" id="KW-0675">Receptor</keyword>
<name>A0A845G2X1_9BURK</name>
<evidence type="ECO:0000259" key="14">
    <source>
        <dbReference type="Pfam" id="PF07715"/>
    </source>
</evidence>
<dbReference type="SUPFAM" id="SSF56935">
    <property type="entry name" value="Porins"/>
    <property type="match status" value="1"/>
</dbReference>
<proteinExistence type="inferred from homology"/>
<dbReference type="Proteomes" id="UP000470302">
    <property type="component" value="Unassembled WGS sequence"/>
</dbReference>
<evidence type="ECO:0000256" key="12">
    <source>
        <dbReference type="SAM" id="SignalP"/>
    </source>
</evidence>
<dbReference type="InterPro" id="IPR000531">
    <property type="entry name" value="Beta-barrel_TonB"/>
</dbReference>
<keyword evidence="6 11" id="KW-0798">TonB box</keyword>
<evidence type="ECO:0000313" key="15">
    <source>
        <dbReference type="EMBL" id="MYM87357.1"/>
    </source>
</evidence>
<dbReference type="Pfam" id="PF07715">
    <property type="entry name" value="Plug"/>
    <property type="match status" value="1"/>
</dbReference>
<keyword evidence="5 10" id="KW-0812">Transmembrane</keyword>
<sequence length="973" mass="103715">MIQETVLARSLRLMFSGGALAGLGLLALPAVAQDAPAGGASAQPMQRVEITGSAIKRIAKEGALPVQVLTSADIKQSGATSATDLIQMLPSMQGFVPASSSVNGGGAGVTTASLHSLPSKYTLVLLDGQRVAPSLLGNGQGGGYAVNIESIPLEAVERVEILGDGASALYGSDAIAGVVNFILKKNMTKGEAYATYGQPRKSGGRWNSAGLTKGWGDLDTDKFNILFSYSHDEQQRLTALQRDFSAQGAFFKFGSGGKQYWFDQRTGNTEPANITFNVRPRGSADSVDTTGVAINPYLAARGNCGGPLAGPLGTQCRFNYGATVEDVPGSRRDSGLLKGTWQLNEDTKLWGELVLSSYSMTAQYAPSAQPMGVNATDRFPQLYQRYIQPYLDANNLENPTGDATLGYRSVLIGGRADEYITDARHFALGVDGNAWGWNYNASLILSENKIKDKAAGGYSDFDKLNALVASGVYDPVMGTGADQLRGALVNGTTFSTNTSKLNTLHAGAQHDLFSLPGGTSIVSLGGDYSKTHYQIAYHPTILSNSGYVSQPASANYPVGGNYGQVPFDARRDNWGVYGEVLLPLAKTFEATVSGRYDSYDKTHSEYIFAKLADASGLRPQLPSGEVGNSFSAGTYKVSARWTPVETLLLRAAYGTGFKTPNISDIAGAPTFYGSTAGSYACPFPGSPGCQVGQAQYDLLTGPNGASGSEGLQPEKSKQWTLGGRIEALRGLSLGLDLWNVQIRNQVLSAGVPEQVGFANPQQYQSLFVNPYPDPAGYTTIAYLQAPRNGGVANYRGVDWDFSYRNKSPIGDWKAAWTGTYMIKQNYNTEAGGEVQSNLGRFGPDNGVVFRVQSNLSLSLTNGKLTNTLTAHYKSGYHDQAYPVDTAIFAVNPDGSVGDSVAFGGLWTPSYTTFDWQGKYDFGRFALTAGIKNLFDRNPPLTLQNAGGGNQLGYDGRYTDPAGRAFYITGNYKF</sequence>
<keyword evidence="4 10" id="KW-1134">Transmembrane beta strand</keyword>
<dbReference type="PANTHER" id="PTHR47234:SF2">
    <property type="entry name" value="TONB-DEPENDENT RECEPTOR"/>
    <property type="match status" value="1"/>
</dbReference>
<evidence type="ECO:0000256" key="11">
    <source>
        <dbReference type="RuleBase" id="RU003357"/>
    </source>
</evidence>
<gene>
    <name evidence="15" type="ORF">GTP91_09215</name>
</gene>
<dbReference type="PROSITE" id="PS52016">
    <property type="entry name" value="TONB_DEPENDENT_REC_3"/>
    <property type="match status" value="1"/>
</dbReference>
<dbReference type="PANTHER" id="PTHR47234">
    <property type="match status" value="1"/>
</dbReference>
<comment type="subcellular location">
    <subcellularLocation>
        <location evidence="1 10">Cell outer membrane</location>
        <topology evidence="1 10">Multi-pass membrane protein</topology>
    </subcellularLocation>
</comment>
<evidence type="ECO:0000259" key="13">
    <source>
        <dbReference type="Pfam" id="PF00593"/>
    </source>
</evidence>
<accession>A0A845G2X1</accession>
<evidence type="ECO:0000256" key="1">
    <source>
        <dbReference type="ARBA" id="ARBA00004571"/>
    </source>
</evidence>
<feature type="signal peptide" evidence="12">
    <location>
        <begin position="1"/>
        <end position="32"/>
    </location>
</feature>
<keyword evidence="3 10" id="KW-0813">Transport</keyword>
<protein>
    <submittedName>
        <fullName evidence="15">TonB-dependent receptor</fullName>
    </submittedName>
</protein>
<evidence type="ECO:0000256" key="9">
    <source>
        <dbReference type="ARBA" id="ARBA00023237"/>
    </source>
</evidence>
<comment type="similarity">
    <text evidence="2 10 11">Belongs to the TonB-dependent receptor family.</text>
</comment>
<dbReference type="InterPro" id="IPR037066">
    <property type="entry name" value="Plug_dom_sf"/>
</dbReference>
<evidence type="ECO:0000256" key="7">
    <source>
        <dbReference type="ARBA" id="ARBA00023136"/>
    </source>
</evidence>
<evidence type="ECO:0000256" key="8">
    <source>
        <dbReference type="ARBA" id="ARBA00023170"/>
    </source>
</evidence>
<keyword evidence="7 10" id="KW-0472">Membrane</keyword>
<dbReference type="AlphaFoldDB" id="A0A845G2X1"/>
<reference evidence="15 16" key="1">
    <citation type="submission" date="2020-01" db="EMBL/GenBank/DDBJ databases">
        <title>Novel species isolated from a subtropical stream in China.</title>
        <authorList>
            <person name="Lu H."/>
        </authorList>
    </citation>
    <scope>NUCLEOTIDE SEQUENCE [LARGE SCALE GENOMIC DNA]</scope>
    <source>
        <strain evidence="15 16">FT82W</strain>
    </source>
</reference>
<dbReference type="Gene3D" id="2.40.170.20">
    <property type="entry name" value="TonB-dependent receptor, beta-barrel domain"/>
    <property type="match status" value="1"/>
</dbReference>
<evidence type="ECO:0000313" key="16">
    <source>
        <dbReference type="Proteomes" id="UP000470302"/>
    </source>
</evidence>
<evidence type="ECO:0000256" key="2">
    <source>
        <dbReference type="ARBA" id="ARBA00009810"/>
    </source>
</evidence>
<keyword evidence="12" id="KW-0732">Signal</keyword>
<dbReference type="GO" id="GO:0009279">
    <property type="term" value="C:cell outer membrane"/>
    <property type="evidence" value="ECO:0007669"/>
    <property type="project" value="UniProtKB-SubCell"/>
</dbReference>
<feature type="domain" description="TonB-dependent receptor plug" evidence="14">
    <location>
        <begin position="63"/>
        <end position="178"/>
    </location>
</feature>
<evidence type="ECO:0000256" key="10">
    <source>
        <dbReference type="PROSITE-ProRule" id="PRU01360"/>
    </source>
</evidence>
<dbReference type="Gene3D" id="2.170.130.10">
    <property type="entry name" value="TonB-dependent receptor, plug domain"/>
    <property type="match status" value="1"/>
</dbReference>
<evidence type="ECO:0000256" key="6">
    <source>
        <dbReference type="ARBA" id="ARBA00023077"/>
    </source>
</evidence>
<feature type="domain" description="TonB-dependent receptor-like beta-barrel" evidence="13">
    <location>
        <begin position="388"/>
        <end position="933"/>
    </location>
</feature>
<evidence type="ECO:0000256" key="3">
    <source>
        <dbReference type="ARBA" id="ARBA00022448"/>
    </source>
</evidence>
<dbReference type="EMBL" id="WWCW01000022">
    <property type="protein sequence ID" value="MYM87357.1"/>
    <property type="molecule type" value="Genomic_DNA"/>
</dbReference>
<dbReference type="InterPro" id="IPR039426">
    <property type="entry name" value="TonB-dep_rcpt-like"/>
</dbReference>
<dbReference type="Pfam" id="PF00593">
    <property type="entry name" value="TonB_dep_Rec_b-barrel"/>
    <property type="match status" value="1"/>
</dbReference>
<dbReference type="RefSeq" id="WP_161096512.1">
    <property type="nucleotide sequence ID" value="NZ_WWCW01000022.1"/>
</dbReference>
<feature type="chain" id="PRO_5032716006" evidence="12">
    <location>
        <begin position="33"/>
        <end position="973"/>
    </location>
</feature>
<comment type="caution">
    <text evidence="15">The sequence shown here is derived from an EMBL/GenBank/DDBJ whole genome shotgun (WGS) entry which is preliminary data.</text>
</comment>
<evidence type="ECO:0000256" key="5">
    <source>
        <dbReference type="ARBA" id="ARBA00022692"/>
    </source>
</evidence>